<comment type="caution">
    <text evidence="3">The sequence shown here is derived from an EMBL/GenBank/DDBJ whole genome shotgun (WGS) entry which is preliminary data.</text>
</comment>
<dbReference type="RefSeq" id="WP_128775532.1">
    <property type="nucleotide sequence ID" value="NZ_RYFI01000001.1"/>
</dbReference>
<feature type="domain" description="ABC1 atypical kinase-like" evidence="2">
    <location>
        <begin position="87"/>
        <end position="330"/>
    </location>
</feature>
<dbReference type="InterPro" id="IPR011009">
    <property type="entry name" value="Kinase-like_dom_sf"/>
</dbReference>
<dbReference type="SUPFAM" id="SSF56112">
    <property type="entry name" value="Protein kinase-like (PK-like)"/>
    <property type="match status" value="1"/>
</dbReference>
<dbReference type="Proteomes" id="UP000289708">
    <property type="component" value="Unassembled WGS sequence"/>
</dbReference>
<name>A0A4Q0MNY2_9HYPH</name>
<dbReference type="Pfam" id="PF03109">
    <property type="entry name" value="ABC1"/>
    <property type="match status" value="1"/>
</dbReference>
<dbReference type="InterPro" id="IPR034646">
    <property type="entry name" value="ADCK3_dom"/>
</dbReference>
<evidence type="ECO:0000259" key="2">
    <source>
        <dbReference type="Pfam" id="PF03109"/>
    </source>
</evidence>
<gene>
    <name evidence="3" type="ORF">EK403_00340</name>
</gene>
<comment type="similarity">
    <text evidence="1">Belongs to the protein kinase superfamily. ADCK protein kinase family.</text>
</comment>
<keyword evidence="3" id="KW-0808">Transferase</keyword>
<sequence length="461" mass="51214">MSSDRDLERNRLSARVGRYARVGANVGGVAARIAYAQSIGRAAGRDQRAADLRIALGGLKGPIMKVAQLLATIPDALPPEYAAELSQLQSDAPPMGYGFVRRRMAAELGPDWLEKFGSFEKEPAAAASLGQVHRATTRDGTPVAVKLQYPDMASAVEADLGQLRLLFDIRRRFDASIDTSQIVEEIGERIREELDYRREAKNAALYRLILTDTPEVRVPAVHPELSTRRLLTLDWLEGRKLLDFKTAPLEVRNRLAVAMFKAWWRPFSRYGVIHGDPHLGNYAAFFDGGEPQGINLLDYGCIRVFPPRFVGGVVDLYEGLRDGDDDRVVHAYEVWGFKGLKRELIDVLNIWARFIYGPLLDDRVRTIADGVSPGEYGRRQAFQVAQELKTKGPVTVPREFVFMDRAAIGLGGVFLHLAAKLNFARLFRDAMADFSVDEVARRQRAALAEVGLDPLEGDPGA</sequence>
<dbReference type="PANTHER" id="PTHR10566">
    <property type="entry name" value="CHAPERONE-ACTIVITY OF BC1 COMPLEX CABC1 -RELATED"/>
    <property type="match status" value="1"/>
</dbReference>
<dbReference type="EMBL" id="RYFI01000001">
    <property type="protein sequence ID" value="RXF75353.1"/>
    <property type="molecule type" value="Genomic_DNA"/>
</dbReference>
<dbReference type="CDD" id="cd13970">
    <property type="entry name" value="ABC1_ADCK3"/>
    <property type="match status" value="1"/>
</dbReference>
<proteinExistence type="inferred from homology"/>
<evidence type="ECO:0000313" key="4">
    <source>
        <dbReference type="Proteomes" id="UP000289708"/>
    </source>
</evidence>
<dbReference type="GO" id="GO:0016301">
    <property type="term" value="F:kinase activity"/>
    <property type="evidence" value="ECO:0007669"/>
    <property type="project" value="UniProtKB-KW"/>
</dbReference>
<keyword evidence="4" id="KW-1185">Reference proteome</keyword>
<accession>A0A4Q0MNY2</accession>
<reference evidence="3 4" key="1">
    <citation type="submission" date="2018-12" db="EMBL/GenBank/DDBJ databases">
        <title>bacterium Hansschlegelia zhihuaiae S113.</title>
        <authorList>
            <person name="He J."/>
        </authorList>
    </citation>
    <scope>NUCLEOTIDE SEQUENCE [LARGE SCALE GENOMIC DNA]</scope>
    <source>
        <strain evidence="3 4">S 113</strain>
    </source>
</reference>
<protein>
    <submittedName>
        <fullName evidence="3">AarF/ABC1/UbiB kinase family protein</fullName>
    </submittedName>
</protein>
<dbReference type="AlphaFoldDB" id="A0A4Q0MNY2"/>
<dbReference type="InterPro" id="IPR004147">
    <property type="entry name" value="ABC1_dom"/>
</dbReference>
<organism evidence="3 4">
    <name type="scientific">Hansschlegelia zhihuaiae</name>
    <dbReference type="NCBI Taxonomy" id="405005"/>
    <lineage>
        <taxon>Bacteria</taxon>
        <taxon>Pseudomonadati</taxon>
        <taxon>Pseudomonadota</taxon>
        <taxon>Alphaproteobacteria</taxon>
        <taxon>Hyphomicrobiales</taxon>
        <taxon>Methylopilaceae</taxon>
        <taxon>Hansschlegelia</taxon>
    </lineage>
</organism>
<evidence type="ECO:0000313" key="3">
    <source>
        <dbReference type="EMBL" id="RXF75353.1"/>
    </source>
</evidence>
<dbReference type="InterPro" id="IPR050154">
    <property type="entry name" value="UbiB_kinase"/>
</dbReference>
<dbReference type="PANTHER" id="PTHR10566:SF113">
    <property type="entry name" value="PROTEIN ACTIVITY OF BC1 COMPLEX KINASE 7, CHLOROPLASTIC"/>
    <property type="match status" value="1"/>
</dbReference>
<evidence type="ECO:0000256" key="1">
    <source>
        <dbReference type="ARBA" id="ARBA00009670"/>
    </source>
</evidence>
<keyword evidence="3" id="KW-0418">Kinase</keyword>
<dbReference type="OrthoDB" id="9795390at2"/>